<dbReference type="AlphaFoldDB" id="A0A4Y3VEP6"/>
<dbReference type="RefSeq" id="WP_141307629.1">
    <property type="nucleotide sequence ID" value="NZ_BJND01000007.1"/>
</dbReference>
<dbReference type="InterPro" id="IPR035944">
    <property type="entry name" value="YfbM-like_sf"/>
</dbReference>
<keyword evidence="2" id="KW-1185">Reference proteome</keyword>
<dbReference type="Gene3D" id="3.40.1760.10">
    <property type="entry name" value="YfbM-like super family"/>
    <property type="match status" value="1"/>
</dbReference>
<protein>
    <recommendedName>
        <fullName evidence="3">DUF1877 domain-containing protein</fullName>
    </recommendedName>
</protein>
<accession>A0A4Y3VEP6</accession>
<dbReference type="OrthoDB" id="3368025at2"/>
<gene>
    <name evidence="1" type="ORF">SSP24_11110</name>
</gene>
<dbReference type="InterPro" id="IPR015068">
    <property type="entry name" value="DUF1877"/>
</dbReference>
<dbReference type="Proteomes" id="UP000317881">
    <property type="component" value="Unassembled WGS sequence"/>
</dbReference>
<dbReference type="Pfam" id="PF08974">
    <property type="entry name" value="DUF1877"/>
    <property type="match status" value="1"/>
</dbReference>
<evidence type="ECO:0000313" key="2">
    <source>
        <dbReference type="Proteomes" id="UP000317881"/>
    </source>
</evidence>
<organism evidence="1 2">
    <name type="scientific">Streptomyces spinoverrucosus</name>
    <dbReference type="NCBI Taxonomy" id="284043"/>
    <lineage>
        <taxon>Bacteria</taxon>
        <taxon>Bacillati</taxon>
        <taxon>Actinomycetota</taxon>
        <taxon>Actinomycetes</taxon>
        <taxon>Kitasatosporales</taxon>
        <taxon>Streptomycetaceae</taxon>
        <taxon>Streptomyces</taxon>
    </lineage>
</organism>
<evidence type="ECO:0008006" key="3">
    <source>
        <dbReference type="Google" id="ProtNLM"/>
    </source>
</evidence>
<comment type="caution">
    <text evidence="1">The sequence shown here is derived from an EMBL/GenBank/DDBJ whole genome shotgun (WGS) entry which is preliminary data.</text>
</comment>
<dbReference type="EMBL" id="BJND01000007">
    <property type="protein sequence ID" value="GEC03456.1"/>
    <property type="molecule type" value="Genomic_DNA"/>
</dbReference>
<sequence length="165" mass="18126">MSFHLHLRAVAEDEIRDDHASLVEFMGSAWDNHETEYAAGIAESIAKDFGPLNDLYLAGPTLVGGTSSWDLPIYGGRIVPAHMDQQPPFVILDPDQVATVADLLAGASFEALWQVEGAKLTAPYAQWEDPEGAAKENYLAHHTGLRDFYCRAAAAHRAVVKAFWY</sequence>
<name>A0A4Y3VEP6_9ACTN</name>
<evidence type="ECO:0000313" key="1">
    <source>
        <dbReference type="EMBL" id="GEC03456.1"/>
    </source>
</evidence>
<proteinExistence type="predicted"/>
<reference evidence="1 2" key="1">
    <citation type="submission" date="2019-06" db="EMBL/GenBank/DDBJ databases">
        <title>Whole genome shotgun sequence of Streptomyces spinoverrucosus NBRC 14228.</title>
        <authorList>
            <person name="Hosoyama A."/>
            <person name="Uohara A."/>
            <person name="Ohji S."/>
            <person name="Ichikawa N."/>
        </authorList>
    </citation>
    <scope>NUCLEOTIDE SEQUENCE [LARGE SCALE GENOMIC DNA]</scope>
    <source>
        <strain evidence="1 2">NBRC 14228</strain>
    </source>
</reference>